<dbReference type="SUPFAM" id="SSF141694">
    <property type="entry name" value="AF2212/PG0164-like"/>
    <property type="match status" value="1"/>
</dbReference>
<protein>
    <submittedName>
        <fullName evidence="1">DUF1905 domain-containing protein</fullName>
    </submittedName>
</protein>
<dbReference type="Pfam" id="PF13376">
    <property type="entry name" value="OmdA"/>
    <property type="match status" value="1"/>
</dbReference>
<reference evidence="1 2" key="1">
    <citation type="submission" date="2019-04" db="EMBL/GenBank/DDBJ databases">
        <authorList>
            <person name="Feng G."/>
            <person name="Zhang J."/>
            <person name="Zhu H."/>
        </authorList>
    </citation>
    <scope>NUCLEOTIDE SEQUENCE [LARGE SCALE GENOMIC DNA]</scope>
    <source>
        <strain evidence="1 2">92R-1</strain>
    </source>
</reference>
<dbReference type="AlphaFoldDB" id="A0A4Z0PDJ4"/>
<evidence type="ECO:0000313" key="1">
    <source>
        <dbReference type="EMBL" id="TGE09810.1"/>
    </source>
</evidence>
<dbReference type="EMBL" id="SRLA01000001">
    <property type="protein sequence ID" value="TGE09810.1"/>
    <property type="molecule type" value="Genomic_DNA"/>
</dbReference>
<accession>A0A4Z0PDJ4</accession>
<comment type="caution">
    <text evidence="1">The sequence shown here is derived from an EMBL/GenBank/DDBJ whole genome shotgun (WGS) entry which is preliminary data.</text>
</comment>
<sequence>MFGTMSDVISFEAYLEHGGPSFMPTQIVVVPPLVLVALGGTTKRVVGTLNGLPVRLGLLAQPGGGRYLMVNKDLCRAVGVQVGQQVQLHLSPDPEPDRVDLPAELAEAFEAWPEAGEQFEKLSGSMRRAVAQHIATARQAETRARRAVEITERLARGGHPFRKE</sequence>
<dbReference type="OrthoDB" id="883381at2"/>
<organism evidence="1 2">
    <name type="scientific">Hymenobacter fodinae</name>
    <dbReference type="NCBI Taxonomy" id="2510796"/>
    <lineage>
        <taxon>Bacteria</taxon>
        <taxon>Pseudomonadati</taxon>
        <taxon>Bacteroidota</taxon>
        <taxon>Cytophagia</taxon>
        <taxon>Cytophagales</taxon>
        <taxon>Hymenobacteraceae</taxon>
        <taxon>Hymenobacter</taxon>
    </lineage>
</organism>
<proteinExistence type="predicted"/>
<dbReference type="Gene3D" id="2.40.30.100">
    <property type="entry name" value="AF2212/PG0164-like"/>
    <property type="match status" value="1"/>
</dbReference>
<keyword evidence="2" id="KW-1185">Reference proteome</keyword>
<gene>
    <name evidence="1" type="ORF">EU556_02985</name>
</gene>
<dbReference type="Proteomes" id="UP000298337">
    <property type="component" value="Unassembled WGS sequence"/>
</dbReference>
<evidence type="ECO:0000313" key="2">
    <source>
        <dbReference type="Proteomes" id="UP000298337"/>
    </source>
</evidence>
<dbReference type="InterPro" id="IPR015018">
    <property type="entry name" value="DUF1905"/>
</dbReference>
<dbReference type="InterPro" id="IPR037079">
    <property type="entry name" value="AF2212/PG0164-like_sf"/>
</dbReference>
<dbReference type="Pfam" id="PF08922">
    <property type="entry name" value="DUF1905"/>
    <property type="match status" value="1"/>
</dbReference>
<name>A0A4Z0PDJ4_9BACT</name>